<protein>
    <recommendedName>
        <fullName evidence="2">DUF6533 domain-containing protein</fullName>
    </recommendedName>
</protein>
<feature type="transmembrane region" description="Helical" evidence="1">
    <location>
        <begin position="180"/>
        <end position="202"/>
    </location>
</feature>
<evidence type="ECO:0000313" key="4">
    <source>
        <dbReference type="Proteomes" id="UP001497453"/>
    </source>
</evidence>
<keyword evidence="1" id="KW-1133">Transmembrane helix</keyword>
<dbReference type="Pfam" id="PF20151">
    <property type="entry name" value="DUF6533"/>
    <property type="match status" value="1"/>
</dbReference>
<organism evidence="3 4">
    <name type="scientific">Somion occarium</name>
    <dbReference type="NCBI Taxonomy" id="3059160"/>
    <lineage>
        <taxon>Eukaryota</taxon>
        <taxon>Fungi</taxon>
        <taxon>Dikarya</taxon>
        <taxon>Basidiomycota</taxon>
        <taxon>Agaricomycotina</taxon>
        <taxon>Agaricomycetes</taxon>
        <taxon>Polyporales</taxon>
        <taxon>Cerrenaceae</taxon>
        <taxon>Somion</taxon>
    </lineage>
</organism>
<accession>A0ABP1DTK5</accession>
<dbReference type="InterPro" id="IPR045340">
    <property type="entry name" value="DUF6533"/>
</dbReference>
<feature type="domain" description="DUF6533" evidence="2">
    <location>
        <begin position="22"/>
        <end position="63"/>
    </location>
</feature>
<keyword evidence="1" id="KW-0472">Membrane</keyword>
<feature type="transmembrane region" description="Helical" evidence="1">
    <location>
        <begin position="222"/>
        <end position="244"/>
    </location>
</feature>
<feature type="transmembrane region" description="Helical" evidence="1">
    <location>
        <begin position="91"/>
        <end position="116"/>
    </location>
</feature>
<name>A0ABP1DTK5_9APHY</name>
<evidence type="ECO:0000256" key="1">
    <source>
        <dbReference type="SAM" id="Phobius"/>
    </source>
</evidence>
<evidence type="ECO:0000259" key="2">
    <source>
        <dbReference type="Pfam" id="PF20151"/>
    </source>
</evidence>
<gene>
    <name evidence="3" type="ORF">GFSPODELE1_LOCUS8202</name>
</gene>
<reference evidence="4" key="1">
    <citation type="submission" date="2024-04" db="EMBL/GenBank/DDBJ databases">
        <authorList>
            <person name="Shaw F."/>
            <person name="Minotto A."/>
        </authorList>
    </citation>
    <scope>NUCLEOTIDE SEQUENCE [LARGE SCALE GENOMIC DNA]</scope>
</reference>
<evidence type="ECO:0000313" key="3">
    <source>
        <dbReference type="EMBL" id="CAL1711146.1"/>
    </source>
</evidence>
<keyword evidence="4" id="KW-1185">Reference proteome</keyword>
<proteinExistence type="predicted"/>
<feature type="transmembrane region" description="Helical" evidence="1">
    <location>
        <begin position="59"/>
        <end position="79"/>
    </location>
</feature>
<feature type="transmembrane region" description="Helical" evidence="1">
    <location>
        <begin position="20"/>
        <end position="38"/>
    </location>
</feature>
<keyword evidence="1" id="KW-0812">Transmembrane</keyword>
<dbReference type="EMBL" id="OZ037949">
    <property type="protein sequence ID" value="CAL1711146.1"/>
    <property type="molecule type" value="Genomic_DNA"/>
</dbReference>
<dbReference type="Proteomes" id="UP001497453">
    <property type="component" value="Chromosome 6"/>
</dbReference>
<sequence length="331" mass="37681">MDPTDEQLFFNAMQTSRTVSHFSLAATVIPIYDICLMFSEEYEHIWSSRFSLVKVLYYIARYLNPVVLLYLFLVSIMPSPSESLYGIGVDFVLLLFFTHSSAPVILTTTVNIIMVLRIRALYNGSIKVLIGLSVLMFIDFSLEVYSCVVSAKETSVTSLPLDMYWQGCLYVAPQSHSVTLMAWVPALTVSLTFFLMTMYKFVQINQFRSVLNLRSPELLDTFFQDGTIYFLLTFCIVLICTIFINVQKLLPWYLVPYNWQMTAFSQAGSRLILNLRTVARGKGDVLSFINQSDISGLRIASESAISAPSFAIEMENRYGRRENSNGDNRVR</sequence>